<evidence type="ECO:0000313" key="2">
    <source>
        <dbReference type="Proteomes" id="UP000580250"/>
    </source>
</evidence>
<comment type="caution">
    <text evidence="1">The sequence shown here is derived from an EMBL/GenBank/DDBJ whole genome shotgun (WGS) entry which is preliminary data.</text>
</comment>
<dbReference type="Proteomes" id="UP000580250">
    <property type="component" value="Unassembled WGS sequence"/>
</dbReference>
<dbReference type="EMBL" id="CAJEWN010000325">
    <property type="protein sequence ID" value="CAD2178736.1"/>
    <property type="molecule type" value="Genomic_DNA"/>
</dbReference>
<dbReference type="AlphaFoldDB" id="A0A6V7VUW0"/>
<protein>
    <submittedName>
        <fullName evidence="1">Uncharacterized protein</fullName>
    </submittedName>
</protein>
<organism evidence="1 2">
    <name type="scientific">Meloidogyne enterolobii</name>
    <name type="common">Root-knot nematode worm</name>
    <name type="synonym">Meloidogyne mayaguensis</name>
    <dbReference type="NCBI Taxonomy" id="390850"/>
    <lineage>
        <taxon>Eukaryota</taxon>
        <taxon>Metazoa</taxon>
        <taxon>Ecdysozoa</taxon>
        <taxon>Nematoda</taxon>
        <taxon>Chromadorea</taxon>
        <taxon>Rhabditida</taxon>
        <taxon>Tylenchina</taxon>
        <taxon>Tylenchomorpha</taxon>
        <taxon>Tylenchoidea</taxon>
        <taxon>Meloidogynidae</taxon>
        <taxon>Meloidogyninae</taxon>
        <taxon>Meloidogyne</taxon>
    </lineage>
</organism>
<accession>A0A6V7VUW0</accession>
<evidence type="ECO:0000313" key="1">
    <source>
        <dbReference type="EMBL" id="CAD2178736.1"/>
    </source>
</evidence>
<name>A0A6V7VUW0_MELEN</name>
<sequence>MDDPKIAARAFSRFSSEERIKARKWGAIMLQQMGEYLKIHYIFSSICYFLI</sequence>
<gene>
    <name evidence="1" type="ORF">MENT_LOCUS30687</name>
</gene>
<reference evidence="1 2" key="1">
    <citation type="submission" date="2020-08" db="EMBL/GenBank/DDBJ databases">
        <authorList>
            <person name="Koutsovoulos G."/>
            <person name="Danchin GJ E."/>
        </authorList>
    </citation>
    <scope>NUCLEOTIDE SEQUENCE [LARGE SCALE GENOMIC DNA]</scope>
</reference>
<proteinExistence type="predicted"/>